<dbReference type="GO" id="GO:0006145">
    <property type="term" value="P:purine nucleobase catabolic process"/>
    <property type="evidence" value="ECO:0007669"/>
    <property type="project" value="TreeGrafter"/>
</dbReference>
<sequence length="411" mass="45576">MLRRHANVYENGRFAVKEIFITENDRGGKGGLFSLFPSDEFFSLQSTDHYFYSADRSKTDPFRELFILPGFVDVHVHLREPGFSYKETIESGTEAAAAGGFTAVCSMPNLDPPPDCIAGLKRQTEIIEKTAKVPVYPYGCITKGSRGNELADLDALAENVIAFTDDGKGVQSEDMMRAAMRKAASLNKIIAAHCEDERRGSTPESEYLQLKRDLALVNETGCQYHMCHASTKESVRLIREAKKAGLPVSAETAPHYLLFTEKDVRDSGDYKMNPPIRGEADRDALIEAVCDGTIDVIATDHAPHSYEEKSGGFQKSLNGIVGLETAFALIYTNFVKKGIFPMERLAELMIDRPRKIFGIPAKPGDGIIADTGERFTVNRKEFRSKGKSMPYEGMELYGKCLATMINGRIVR</sequence>
<dbReference type="Gene3D" id="3.20.20.140">
    <property type="entry name" value="Metal-dependent hydrolases"/>
    <property type="match status" value="1"/>
</dbReference>
<reference evidence="8" key="2">
    <citation type="journal article" date="2021" name="PeerJ">
        <title>Extensive microbial diversity within the chicken gut microbiome revealed by metagenomics and culture.</title>
        <authorList>
            <person name="Gilroy R."/>
            <person name="Ravi A."/>
            <person name="Getino M."/>
            <person name="Pursley I."/>
            <person name="Horton D.L."/>
            <person name="Alikhan N.F."/>
            <person name="Baker D."/>
            <person name="Gharbi K."/>
            <person name="Hall N."/>
            <person name="Watson M."/>
            <person name="Adriaenssens E.M."/>
            <person name="Foster-Nyarko E."/>
            <person name="Jarju S."/>
            <person name="Secka A."/>
            <person name="Antonio M."/>
            <person name="Oren A."/>
            <person name="Chaudhuri R.R."/>
            <person name="La Ragione R."/>
            <person name="Hildebrand F."/>
            <person name="Pallen M.J."/>
        </authorList>
    </citation>
    <scope>NUCLEOTIDE SEQUENCE</scope>
    <source>
        <strain evidence="8">CHK195-4489</strain>
    </source>
</reference>
<dbReference type="GO" id="GO:0004038">
    <property type="term" value="F:allantoinase activity"/>
    <property type="evidence" value="ECO:0007669"/>
    <property type="project" value="TreeGrafter"/>
</dbReference>
<dbReference type="InterPro" id="IPR032466">
    <property type="entry name" value="Metal_Hydrolase"/>
</dbReference>
<comment type="cofactor">
    <cofactor evidence="1">
        <name>Zn(2+)</name>
        <dbReference type="ChEBI" id="CHEBI:29105"/>
    </cofactor>
</comment>
<dbReference type="CDD" id="cd01317">
    <property type="entry name" value="DHOase_IIa"/>
    <property type="match status" value="1"/>
</dbReference>
<evidence type="ECO:0000256" key="2">
    <source>
        <dbReference type="ARBA" id="ARBA00002368"/>
    </source>
</evidence>
<dbReference type="Pfam" id="PF12890">
    <property type="entry name" value="DHOase"/>
    <property type="match status" value="1"/>
</dbReference>
<dbReference type="InterPro" id="IPR024403">
    <property type="entry name" value="DHOase_cat"/>
</dbReference>
<keyword evidence="4" id="KW-0479">Metal-binding</keyword>
<name>A0A9D1I9K3_9CLOT</name>
<evidence type="ECO:0000313" key="8">
    <source>
        <dbReference type="EMBL" id="HIU29395.1"/>
    </source>
</evidence>
<dbReference type="PANTHER" id="PTHR43668">
    <property type="entry name" value="ALLANTOINASE"/>
    <property type="match status" value="1"/>
</dbReference>
<evidence type="ECO:0000259" key="7">
    <source>
        <dbReference type="Pfam" id="PF12890"/>
    </source>
</evidence>
<gene>
    <name evidence="8" type="ORF">IAD50_03755</name>
</gene>
<evidence type="ECO:0000256" key="6">
    <source>
        <dbReference type="ARBA" id="ARBA00022975"/>
    </source>
</evidence>
<evidence type="ECO:0000313" key="9">
    <source>
        <dbReference type="Proteomes" id="UP000824089"/>
    </source>
</evidence>
<keyword evidence="6" id="KW-0665">Pyrimidine biosynthesis</keyword>
<keyword evidence="5" id="KW-0378">Hydrolase</keyword>
<dbReference type="NCBIfam" id="TIGR00857">
    <property type="entry name" value="pyrC_multi"/>
    <property type="match status" value="1"/>
</dbReference>
<evidence type="ECO:0000256" key="1">
    <source>
        <dbReference type="ARBA" id="ARBA00001947"/>
    </source>
</evidence>
<organism evidence="8 9">
    <name type="scientific">Candidatus Egerieisoma faecipullorum</name>
    <dbReference type="NCBI Taxonomy" id="2840963"/>
    <lineage>
        <taxon>Bacteria</taxon>
        <taxon>Bacillati</taxon>
        <taxon>Bacillota</taxon>
        <taxon>Clostridia</taxon>
        <taxon>Eubacteriales</taxon>
        <taxon>Clostridiaceae</taxon>
        <taxon>Clostridiaceae incertae sedis</taxon>
        <taxon>Candidatus Egerieisoma</taxon>
    </lineage>
</organism>
<dbReference type="GO" id="GO:0006221">
    <property type="term" value="P:pyrimidine nucleotide biosynthetic process"/>
    <property type="evidence" value="ECO:0007669"/>
    <property type="project" value="UniProtKB-KW"/>
</dbReference>
<evidence type="ECO:0000256" key="5">
    <source>
        <dbReference type="ARBA" id="ARBA00022801"/>
    </source>
</evidence>
<dbReference type="EMBL" id="DVMM01000073">
    <property type="protein sequence ID" value="HIU29395.1"/>
    <property type="molecule type" value="Genomic_DNA"/>
</dbReference>
<evidence type="ECO:0000256" key="4">
    <source>
        <dbReference type="ARBA" id="ARBA00022723"/>
    </source>
</evidence>
<dbReference type="InterPro" id="IPR004722">
    <property type="entry name" value="DHOase"/>
</dbReference>
<dbReference type="Proteomes" id="UP000824089">
    <property type="component" value="Unassembled WGS sequence"/>
</dbReference>
<reference evidence="8" key="1">
    <citation type="submission" date="2020-10" db="EMBL/GenBank/DDBJ databases">
        <authorList>
            <person name="Gilroy R."/>
        </authorList>
    </citation>
    <scope>NUCLEOTIDE SEQUENCE</scope>
    <source>
        <strain evidence="8">CHK195-4489</strain>
    </source>
</reference>
<dbReference type="GO" id="GO:0005737">
    <property type="term" value="C:cytoplasm"/>
    <property type="evidence" value="ECO:0007669"/>
    <property type="project" value="TreeGrafter"/>
</dbReference>
<evidence type="ECO:0000256" key="3">
    <source>
        <dbReference type="ARBA" id="ARBA00010286"/>
    </source>
</evidence>
<accession>A0A9D1I9K3</accession>
<dbReference type="PROSITE" id="PS00483">
    <property type="entry name" value="DIHYDROOROTASE_2"/>
    <property type="match status" value="1"/>
</dbReference>
<dbReference type="PROSITE" id="PS00482">
    <property type="entry name" value="DIHYDROOROTASE_1"/>
    <property type="match status" value="1"/>
</dbReference>
<dbReference type="SUPFAM" id="SSF51338">
    <property type="entry name" value="Composite domain of metallo-dependent hydrolases"/>
    <property type="match status" value="1"/>
</dbReference>
<dbReference type="GO" id="GO:0004151">
    <property type="term" value="F:dihydroorotase activity"/>
    <property type="evidence" value="ECO:0007669"/>
    <property type="project" value="InterPro"/>
</dbReference>
<dbReference type="InterPro" id="IPR011059">
    <property type="entry name" value="Metal-dep_hydrolase_composite"/>
</dbReference>
<dbReference type="SUPFAM" id="SSF51556">
    <property type="entry name" value="Metallo-dependent hydrolases"/>
    <property type="match status" value="1"/>
</dbReference>
<dbReference type="GO" id="GO:0046872">
    <property type="term" value="F:metal ion binding"/>
    <property type="evidence" value="ECO:0007669"/>
    <property type="project" value="UniProtKB-KW"/>
</dbReference>
<comment type="similarity">
    <text evidence="3">Belongs to the metallo-dependent hydrolases superfamily. DHOase family. Class I DHOase subfamily.</text>
</comment>
<proteinExistence type="inferred from homology"/>
<dbReference type="PANTHER" id="PTHR43668:SF2">
    <property type="entry name" value="ALLANTOINASE"/>
    <property type="match status" value="1"/>
</dbReference>
<dbReference type="InterPro" id="IPR050138">
    <property type="entry name" value="DHOase/Allantoinase_Hydrolase"/>
</dbReference>
<dbReference type="AlphaFoldDB" id="A0A9D1I9K3"/>
<dbReference type="InterPro" id="IPR002195">
    <property type="entry name" value="Dihydroorotase_CS"/>
</dbReference>
<comment type="caution">
    <text evidence="8">The sequence shown here is derived from an EMBL/GenBank/DDBJ whole genome shotgun (WGS) entry which is preliminary data.</text>
</comment>
<feature type="domain" description="Dihydroorotase catalytic" evidence="7">
    <location>
        <begin position="67"/>
        <end position="197"/>
    </location>
</feature>
<protein>
    <submittedName>
        <fullName evidence="8">Dihydroorotase</fullName>
    </submittedName>
</protein>
<comment type="function">
    <text evidence="2">Catalyzes the reversible cyclization of carbamoyl aspartate to dihydroorotate.</text>
</comment>